<organism evidence="3 4">
    <name type="scientific">Geomobilimonas luticola</name>
    <dbReference type="NCBI Taxonomy" id="1114878"/>
    <lineage>
        <taxon>Bacteria</taxon>
        <taxon>Pseudomonadati</taxon>
        <taxon>Thermodesulfobacteriota</taxon>
        <taxon>Desulfuromonadia</taxon>
        <taxon>Geobacterales</taxon>
        <taxon>Geobacteraceae</taxon>
        <taxon>Geomobilimonas</taxon>
    </lineage>
</organism>
<feature type="signal peptide" evidence="2">
    <location>
        <begin position="1"/>
        <end position="24"/>
    </location>
</feature>
<sequence length="99" mass="10157">MQRHLIRLLVVALLTMLAVGTVLAADQDQPANEPAMETPQEAPQLPGEPPAVPSPSAPEPPPQDMQAPAEAPPEAPADPCKGCACGGGMVPPACLECCR</sequence>
<proteinExistence type="predicted"/>
<accession>A0ABS5SED1</accession>
<feature type="chain" id="PRO_5047408836" evidence="2">
    <location>
        <begin position="25"/>
        <end position="99"/>
    </location>
</feature>
<gene>
    <name evidence="3" type="ORF">KI810_11695</name>
</gene>
<evidence type="ECO:0000313" key="4">
    <source>
        <dbReference type="Proteomes" id="UP000756860"/>
    </source>
</evidence>
<dbReference type="EMBL" id="JAHCVK010000005">
    <property type="protein sequence ID" value="MBT0653722.1"/>
    <property type="molecule type" value="Genomic_DNA"/>
</dbReference>
<protein>
    <submittedName>
        <fullName evidence="3">Uncharacterized protein</fullName>
    </submittedName>
</protein>
<evidence type="ECO:0000256" key="2">
    <source>
        <dbReference type="SAM" id="SignalP"/>
    </source>
</evidence>
<dbReference type="Proteomes" id="UP000756860">
    <property type="component" value="Unassembled WGS sequence"/>
</dbReference>
<name>A0ABS5SED1_9BACT</name>
<feature type="region of interest" description="Disordered" evidence="1">
    <location>
        <begin position="28"/>
        <end position="82"/>
    </location>
</feature>
<keyword evidence="4" id="KW-1185">Reference proteome</keyword>
<reference evidence="3 4" key="1">
    <citation type="submission" date="2021-05" db="EMBL/GenBank/DDBJ databases">
        <title>The draft genome of Geobacter luticola JCM 17780.</title>
        <authorList>
            <person name="Xu Z."/>
            <person name="Masuda Y."/>
            <person name="Itoh H."/>
            <person name="Senoo K."/>
        </authorList>
    </citation>
    <scope>NUCLEOTIDE SEQUENCE [LARGE SCALE GENOMIC DNA]</scope>
    <source>
        <strain evidence="3 4">JCM 17780</strain>
    </source>
</reference>
<evidence type="ECO:0000256" key="1">
    <source>
        <dbReference type="SAM" id="MobiDB-lite"/>
    </source>
</evidence>
<comment type="caution">
    <text evidence="3">The sequence shown here is derived from an EMBL/GenBank/DDBJ whole genome shotgun (WGS) entry which is preliminary data.</text>
</comment>
<keyword evidence="2" id="KW-0732">Signal</keyword>
<dbReference type="RefSeq" id="WP_214175729.1">
    <property type="nucleotide sequence ID" value="NZ_JAHCVK010000005.1"/>
</dbReference>
<evidence type="ECO:0000313" key="3">
    <source>
        <dbReference type="EMBL" id="MBT0653722.1"/>
    </source>
</evidence>
<feature type="compositionally biased region" description="Pro residues" evidence="1">
    <location>
        <begin position="46"/>
        <end position="63"/>
    </location>
</feature>